<dbReference type="PROSITE" id="PS00430">
    <property type="entry name" value="TONB_DEPENDENT_REC_1"/>
    <property type="match status" value="1"/>
</dbReference>
<feature type="compositionally biased region" description="Low complexity" evidence="1">
    <location>
        <begin position="477"/>
        <end position="486"/>
    </location>
</feature>
<feature type="compositionally biased region" description="Low complexity" evidence="1">
    <location>
        <begin position="436"/>
        <end position="469"/>
    </location>
</feature>
<protein>
    <submittedName>
        <fullName evidence="2">Uncharacterized protein</fullName>
    </submittedName>
</protein>
<dbReference type="Proteomes" id="UP000001399">
    <property type="component" value="Chromosome"/>
</dbReference>
<feature type="region of interest" description="Disordered" evidence="1">
    <location>
        <begin position="202"/>
        <end position="222"/>
    </location>
</feature>
<feature type="compositionally biased region" description="Low complexity" evidence="1">
    <location>
        <begin position="541"/>
        <end position="565"/>
    </location>
</feature>
<name>E3HZQ9_RHOVT</name>
<feature type="region of interest" description="Disordered" evidence="1">
    <location>
        <begin position="260"/>
        <end position="279"/>
    </location>
</feature>
<accession>E3HZQ9</accession>
<dbReference type="HOGENOM" id="CLU_442027_0_0_5"/>
<evidence type="ECO:0000313" key="2">
    <source>
        <dbReference type="EMBL" id="ADP72169.1"/>
    </source>
</evidence>
<proteinExistence type="predicted"/>
<feature type="compositionally biased region" description="Low complexity" evidence="1">
    <location>
        <begin position="261"/>
        <end position="272"/>
    </location>
</feature>
<reference evidence="3" key="1">
    <citation type="journal article" date="2011" name="J. Bacteriol.">
        <title>Genome sequences of eight morphologically diverse alphaproteobacteria.</title>
        <authorList>
            <consortium name="US DOE Joint Genome Institute"/>
            <person name="Brown P.J."/>
            <person name="Kysela D.T."/>
            <person name="Buechlein A."/>
            <person name="Hemmerich C."/>
            <person name="Brun Y.V."/>
        </authorList>
    </citation>
    <scope>NUCLEOTIDE SEQUENCE [LARGE SCALE GENOMIC DNA]</scope>
    <source>
        <strain evidence="3">ATCC 17100 / ATH 3.1.1 / DSM 162 / LMG 4299</strain>
    </source>
</reference>
<feature type="region of interest" description="Disordered" evidence="1">
    <location>
        <begin position="319"/>
        <end position="338"/>
    </location>
</feature>
<evidence type="ECO:0000313" key="3">
    <source>
        <dbReference type="Proteomes" id="UP000001399"/>
    </source>
</evidence>
<dbReference type="EMBL" id="CP002292">
    <property type="protein sequence ID" value="ADP72169.1"/>
    <property type="molecule type" value="Genomic_DNA"/>
</dbReference>
<dbReference type="KEGG" id="rva:Rvan_2965"/>
<evidence type="ECO:0000256" key="1">
    <source>
        <dbReference type="SAM" id="MobiDB-lite"/>
    </source>
</evidence>
<dbReference type="RefSeq" id="WP_013420538.1">
    <property type="nucleotide sequence ID" value="NC_014664.1"/>
</dbReference>
<keyword evidence="3" id="KW-1185">Reference proteome</keyword>
<organism evidence="2 3">
    <name type="scientific">Rhodomicrobium vannielii (strain ATCC 17100 / DSM 162 / LMG 4299 / NCIMB 10020 / ATH 3.1.1)</name>
    <dbReference type="NCBI Taxonomy" id="648757"/>
    <lineage>
        <taxon>Bacteria</taxon>
        <taxon>Pseudomonadati</taxon>
        <taxon>Pseudomonadota</taxon>
        <taxon>Alphaproteobacteria</taxon>
        <taxon>Hyphomicrobiales</taxon>
        <taxon>Hyphomicrobiaceae</taxon>
        <taxon>Rhodomicrobium</taxon>
    </lineage>
</organism>
<dbReference type="AlphaFoldDB" id="E3HZQ9"/>
<dbReference type="InterPro" id="IPR010916">
    <property type="entry name" value="TonB_box_CS"/>
</dbReference>
<feature type="compositionally biased region" description="Low complexity" evidence="1">
    <location>
        <begin position="203"/>
        <end position="214"/>
    </location>
</feature>
<feature type="region of interest" description="Disordered" evidence="1">
    <location>
        <begin position="95"/>
        <end position="144"/>
    </location>
</feature>
<dbReference type="OrthoDB" id="7958001at2"/>
<feature type="compositionally biased region" description="Low complexity" evidence="1">
    <location>
        <begin position="319"/>
        <end position="330"/>
    </location>
</feature>
<sequence length="618" mass="64102">MTRASDDLQMALSGLKTAAYAELGVQADAAARAINDLADAVGADIANASDGSPSSFASALELARLAIELDLQGNAFYLASKKLDAVRAFLPASGEEAETAPAEATSEESVVVEAAEAAPSERASAPQPETASEQAAEAPAVAAPAQVAPDEVAVASWEPLTEGPNFDALSAASKTRVEEVAADHGIETVHHHEAPAHLHENVAAAEESASAPKDSAPEPRGVSFDDLAAEAKERVEVVAADHGIETVHHHEAPAHLHENVAAAEESASAPEHSAPEPRSVSFDDLAAEAKERVEEVAADHGIETVHHHEAPAHLHDNVAAAEESASAPEDSAPEPRGVSFDDLAAEAKERVEEVAADHGIETVHHHEAPAHLHDNAVITQDNEPQSSEAAPAYEPAADPSIEGVLQGGGGDALGEAHARVEEIADRLESASAEASQPDAPAEPAETPAAVEAEVSVVAEEPQQEPIAAEVEPEAEPAEQPGDAQPELAETASAESISARDVAEATHDLGSPAEAASEPVQEYGSRETRAEPQPVPVFAATQPSDAAEPAQPQEAAPSQSQAATEPQPVPVYEAAQSREPVQEQPQEPAPAKPAERQSKPQAQKTLFSLWLDMVFGKKK</sequence>
<gene>
    <name evidence="2" type="ordered locus">Rvan_2965</name>
</gene>
<feature type="region of interest" description="Disordered" evidence="1">
    <location>
        <begin position="426"/>
        <end position="603"/>
    </location>
</feature>